<name>A0A645FF07_9ZZZZ</name>
<comment type="caution">
    <text evidence="2">The sequence shown here is derived from an EMBL/GenBank/DDBJ whole genome shotgun (WGS) entry which is preliminary data.</text>
</comment>
<keyword evidence="1" id="KW-0812">Transmembrane</keyword>
<dbReference type="NCBIfam" id="NF037970">
    <property type="entry name" value="vanZ_1"/>
    <property type="match status" value="1"/>
</dbReference>
<gene>
    <name evidence="2" type="ORF">SDC9_159858</name>
</gene>
<feature type="transmembrane region" description="Helical" evidence="1">
    <location>
        <begin position="102"/>
        <end position="123"/>
    </location>
</feature>
<reference evidence="2" key="1">
    <citation type="submission" date="2019-08" db="EMBL/GenBank/DDBJ databases">
        <authorList>
            <person name="Kucharzyk K."/>
            <person name="Murdoch R.W."/>
            <person name="Higgins S."/>
            <person name="Loffler F."/>
        </authorList>
    </citation>
    <scope>NUCLEOTIDE SEQUENCE</scope>
</reference>
<feature type="transmembrane region" description="Helical" evidence="1">
    <location>
        <begin position="72"/>
        <end position="90"/>
    </location>
</feature>
<keyword evidence="1" id="KW-0472">Membrane</keyword>
<evidence type="ECO:0000256" key="1">
    <source>
        <dbReference type="SAM" id="Phobius"/>
    </source>
</evidence>
<proteinExistence type="predicted"/>
<organism evidence="2">
    <name type="scientific">bioreactor metagenome</name>
    <dbReference type="NCBI Taxonomy" id="1076179"/>
    <lineage>
        <taxon>unclassified sequences</taxon>
        <taxon>metagenomes</taxon>
        <taxon>ecological metagenomes</taxon>
    </lineage>
</organism>
<dbReference type="EMBL" id="VSSQ01058906">
    <property type="protein sequence ID" value="MPN12540.1"/>
    <property type="molecule type" value="Genomic_DNA"/>
</dbReference>
<feature type="transmembrane region" description="Helical" evidence="1">
    <location>
        <begin position="42"/>
        <end position="60"/>
    </location>
</feature>
<protein>
    <recommendedName>
        <fullName evidence="3">VanZ-like domain-containing protein</fullName>
    </recommendedName>
</protein>
<sequence length="135" mass="15625">MNRYLRHILLPFFVGFAIFAVTCLLSSDDVPQLPPIIAWDKVAHFGMFFVLSAVSLFDYFQLQSGHPKMGRWIFWGFVLPVMYGAAIELMQKYFFRSRSAEMADFIADVLGSLIALLIALFLYKKFRKQEKKLSL</sequence>
<dbReference type="AlphaFoldDB" id="A0A645FF07"/>
<dbReference type="PANTHER" id="PTHR28008:SF1">
    <property type="entry name" value="DOMAIN PROTEIN, PUTATIVE (AFU_ORTHOLOGUE AFUA_3G10980)-RELATED"/>
    <property type="match status" value="1"/>
</dbReference>
<accession>A0A645FF07</accession>
<evidence type="ECO:0000313" key="2">
    <source>
        <dbReference type="EMBL" id="MPN12540.1"/>
    </source>
</evidence>
<keyword evidence="1" id="KW-1133">Transmembrane helix</keyword>
<dbReference type="PANTHER" id="PTHR28008">
    <property type="entry name" value="DOMAIN PROTEIN, PUTATIVE (AFU_ORTHOLOGUE AFUA_3G10980)-RELATED"/>
    <property type="match status" value="1"/>
</dbReference>
<evidence type="ECO:0008006" key="3">
    <source>
        <dbReference type="Google" id="ProtNLM"/>
    </source>
</evidence>